<feature type="region of interest" description="Disordered" evidence="3">
    <location>
        <begin position="210"/>
        <end position="249"/>
    </location>
</feature>
<comment type="similarity">
    <text evidence="2">Belongs to the 2H phosphoesterase superfamily. ThpR family.</text>
</comment>
<dbReference type="HAMAP" id="MF_01940">
    <property type="entry name" value="RNA_CPDase"/>
    <property type="match status" value="1"/>
</dbReference>
<dbReference type="EC" id="3.1.4.58" evidence="2"/>
<comment type="catalytic activity">
    <reaction evidence="2">
        <text>a 3'-end 2',3'-cyclophospho-ribonucleotide-RNA + H2O = a 3'-end 2'-phospho-ribonucleotide-RNA + H(+)</text>
        <dbReference type="Rhea" id="RHEA:11828"/>
        <dbReference type="Rhea" id="RHEA-COMP:10464"/>
        <dbReference type="Rhea" id="RHEA-COMP:17353"/>
        <dbReference type="ChEBI" id="CHEBI:15377"/>
        <dbReference type="ChEBI" id="CHEBI:15378"/>
        <dbReference type="ChEBI" id="CHEBI:83064"/>
        <dbReference type="ChEBI" id="CHEBI:173113"/>
        <dbReference type="EC" id="3.1.4.58"/>
    </reaction>
</comment>
<organism evidence="4">
    <name type="scientific">uncultured Thermomicrobiales bacterium</name>
    <dbReference type="NCBI Taxonomy" id="1645740"/>
    <lineage>
        <taxon>Bacteria</taxon>
        <taxon>Pseudomonadati</taxon>
        <taxon>Thermomicrobiota</taxon>
        <taxon>Thermomicrobia</taxon>
        <taxon>Thermomicrobiales</taxon>
        <taxon>environmental samples</taxon>
    </lineage>
</organism>
<dbReference type="PANTHER" id="PTHR35561:SF1">
    <property type="entry name" value="RNA 2',3'-CYCLIC PHOSPHODIESTERASE"/>
    <property type="match status" value="1"/>
</dbReference>
<feature type="short sequence motif" description="HXTX 1" evidence="2">
    <location>
        <begin position="62"/>
        <end position="65"/>
    </location>
</feature>
<dbReference type="SUPFAM" id="SSF55144">
    <property type="entry name" value="LigT-like"/>
    <property type="match status" value="1"/>
</dbReference>
<dbReference type="NCBIfam" id="TIGR02258">
    <property type="entry name" value="2_5_ligase"/>
    <property type="match status" value="1"/>
</dbReference>
<dbReference type="AlphaFoldDB" id="A0A6J4VK91"/>
<dbReference type="PANTHER" id="PTHR35561">
    <property type="entry name" value="RNA 2',3'-CYCLIC PHOSPHODIESTERASE"/>
    <property type="match status" value="1"/>
</dbReference>
<dbReference type="InterPro" id="IPR004175">
    <property type="entry name" value="RNA_CPDase"/>
</dbReference>
<dbReference type="EMBL" id="CADCWG010000331">
    <property type="protein sequence ID" value="CAA9580395.1"/>
    <property type="molecule type" value="Genomic_DNA"/>
</dbReference>
<dbReference type="Gene3D" id="3.90.1140.10">
    <property type="entry name" value="Cyclic phosphodiesterase"/>
    <property type="match status" value="1"/>
</dbReference>
<dbReference type="GO" id="GO:0008664">
    <property type="term" value="F:RNA 2',3'-cyclic 3'-phosphodiesterase activity"/>
    <property type="evidence" value="ECO:0007669"/>
    <property type="project" value="UniProtKB-EC"/>
</dbReference>
<dbReference type="InterPro" id="IPR009097">
    <property type="entry name" value="Cyclic_Pdiesterase"/>
</dbReference>
<name>A0A6J4VK91_9BACT</name>
<feature type="short sequence motif" description="HXTX 2" evidence="2">
    <location>
        <begin position="149"/>
        <end position="152"/>
    </location>
</feature>
<evidence type="ECO:0000313" key="4">
    <source>
        <dbReference type="EMBL" id="CAA9580395.1"/>
    </source>
</evidence>
<keyword evidence="4" id="KW-0436">Ligase</keyword>
<dbReference type="GO" id="GO:0016874">
    <property type="term" value="F:ligase activity"/>
    <property type="evidence" value="ECO:0007669"/>
    <property type="project" value="UniProtKB-KW"/>
</dbReference>
<evidence type="ECO:0000256" key="1">
    <source>
        <dbReference type="ARBA" id="ARBA00022801"/>
    </source>
</evidence>
<accession>A0A6J4VK91</accession>
<proteinExistence type="inferred from homology"/>
<protein>
    <recommendedName>
        <fullName evidence="2">RNA 2',3'-cyclic phosphodiesterase</fullName>
        <shortName evidence="2">RNA 2',3'-CPDase</shortName>
        <ecNumber evidence="2">3.1.4.58</ecNumber>
    </recommendedName>
</protein>
<reference evidence="4" key="1">
    <citation type="submission" date="2020-02" db="EMBL/GenBank/DDBJ databases">
        <authorList>
            <person name="Meier V. D."/>
        </authorList>
    </citation>
    <scope>NUCLEOTIDE SEQUENCE</scope>
    <source>
        <strain evidence="4">AVDCRST_MAG49</strain>
    </source>
</reference>
<evidence type="ECO:0000256" key="2">
    <source>
        <dbReference type="HAMAP-Rule" id="MF_01940"/>
    </source>
</evidence>
<keyword evidence="1 2" id="KW-0378">Hydrolase</keyword>
<feature type="active site" description="Proton donor" evidence="2">
    <location>
        <position position="62"/>
    </location>
</feature>
<sequence length="249" mass="27434">MPPRRPRHAKERPPDPRAVEAPWRLFVAVPLPPPVIESVRGLVRDLSAEGWPVRWVAAETAHLTLQFLGDTPPERAELLRLALPPLVAGHPAFDLRTADLGVFPNQKRPRVLWLGLWGPAHRLETLQRAVTGLLRDLEFPVDDRPFHPHITLGRLRDAPNTPTRDLPAAIQRRYAELAAAGRGTAKAPTPVPVREVLLMRSFLGRDGARHEPLARCPLGPPAERPRPRPAVTTPEGAVAPPGERAEDAG</sequence>
<dbReference type="Pfam" id="PF13563">
    <property type="entry name" value="2_5_RNA_ligase2"/>
    <property type="match status" value="1"/>
</dbReference>
<evidence type="ECO:0000256" key="3">
    <source>
        <dbReference type="SAM" id="MobiDB-lite"/>
    </source>
</evidence>
<dbReference type="GO" id="GO:0004113">
    <property type="term" value="F:2',3'-cyclic-nucleotide 3'-phosphodiesterase activity"/>
    <property type="evidence" value="ECO:0007669"/>
    <property type="project" value="InterPro"/>
</dbReference>
<feature type="active site" description="Proton acceptor" evidence="2">
    <location>
        <position position="149"/>
    </location>
</feature>
<gene>
    <name evidence="4" type="ORF">AVDCRST_MAG49-4694</name>
</gene>
<comment type="function">
    <text evidence="2">Hydrolyzes RNA 2',3'-cyclic phosphodiester to an RNA 2'-phosphomonoester.</text>
</comment>